<protein>
    <submittedName>
        <fullName evidence="2">Uncharacterized protein</fullName>
    </submittedName>
</protein>
<dbReference type="HOGENOM" id="CLU_1035892_0_0_1"/>
<reference evidence="3" key="1">
    <citation type="journal article" date="2011" name="Nature">
        <title>Genome sequence and analysis of the tuber crop potato.</title>
        <authorList>
            <consortium name="The Potato Genome Sequencing Consortium"/>
        </authorList>
    </citation>
    <scope>NUCLEOTIDE SEQUENCE [LARGE SCALE GENOMIC DNA]</scope>
    <source>
        <strain evidence="3">cv. DM1-3 516 R44</strain>
    </source>
</reference>
<dbReference type="EnsemblPlants" id="PGSC0003DMT400092905">
    <property type="protein sequence ID" value="PGSC0003DMT400092905"/>
    <property type="gene ID" value="PGSC0003DMG400042476"/>
</dbReference>
<accession>M1DQU1</accession>
<name>M1DQU1_SOLTU</name>
<dbReference type="InParanoid" id="M1DQU1"/>
<organism evidence="2 3">
    <name type="scientific">Solanum tuberosum</name>
    <name type="common">Potato</name>
    <dbReference type="NCBI Taxonomy" id="4113"/>
    <lineage>
        <taxon>Eukaryota</taxon>
        <taxon>Viridiplantae</taxon>
        <taxon>Streptophyta</taxon>
        <taxon>Embryophyta</taxon>
        <taxon>Tracheophyta</taxon>
        <taxon>Spermatophyta</taxon>
        <taxon>Magnoliopsida</taxon>
        <taxon>eudicotyledons</taxon>
        <taxon>Gunneridae</taxon>
        <taxon>Pentapetalae</taxon>
        <taxon>asterids</taxon>
        <taxon>lamiids</taxon>
        <taxon>Solanales</taxon>
        <taxon>Solanaceae</taxon>
        <taxon>Solanoideae</taxon>
        <taxon>Solaneae</taxon>
        <taxon>Solanum</taxon>
    </lineage>
</organism>
<dbReference type="GO" id="GO:0006357">
    <property type="term" value="P:regulation of transcription by RNA polymerase II"/>
    <property type="evidence" value="ECO:0000318"/>
    <property type="project" value="GO_Central"/>
</dbReference>
<evidence type="ECO:0000313" key="2">
    <source>
        <dbReference type="EnsemblPlants" id="PGSC0003DMT400092905"/>
    </source>
</evidence>
<evidence type="ECO:0000256" key="1">
    <source>
        <dbReference type="SAM" id="MobiDB-lite"/>
    </source>
</evidence>
<dbReference type="Gramene" id="PGSC0003DMT400092905">
    <property type="protein sequence ID" value="PGSC0003DMT400092905"/>
    <property type="gene ID" value="PGSC0003DMG400042476"/>
</dbReference>
<dbReference type="Proteomes" id="UP000011115">
    <property type="component" value="Unassembled WGS sequence"/>
</dbReference>
<dbReference type="GO" id="GO:0005634">
    <property type="term" value="C:nucleus"/>
    <property type="evidence" value="ECO:0000318"/>
    <property type="project" value="GO_Central"/>
</dbReference>
<evidence type="ECO:0000313" key="3">
    <source>
        <dbReference type="Proteomes" id="UP000011115"/>
    </source>
</evidence>
<keyword evidence="3" id="KW-1185">Reference proteome</keyword>
<sequence>MTENIIIDTVVGESGASNSNAIGQSQTVESQVNKARKKRSRVWDHFFRKIDSDGIEKGVCNYRKKEYFADTKEHGFTGVAAVLNEEEEEDKDKVKGSSHLIDKRRIMVGPTAQAGEVWVGVLGPYATGSTYVPSPMRRGGAYGAAREVSHKPQVEVAEDQVSLKFGDLLFQETLLKMLGMLEYFSQGGEIGPPHGSQTRLEAQIPDSLRTQHTYSSLLAKDSATLFRGRERGQSSRGDMTFDRGSISPQGRGWGTTQTVGVKRDNVMFF</sequence>
<dbReference type="InterPro" id="IPR053031">
    <property type="entry name" value="Cuticle_assoc_protein"/>
</dbReference>
<dbReference type="PANTHER" id="PTHR34396:SF29">
    <property type="entry name" value="ZINC FINGER BED DOMAIN-CONTAINING PROTEIN RICESLEEPER 3-LIKE"/>
    <property type="match status" value="1"/>
</dbReference>
<dbReference type="AlphaFoldDB" id="M1DQU1"/>
<dbReference type="PANTHER" id="PTHR34396">
    <property type="entry name" value="OS03G0264950 PROTEIN-RELATED"/>
    <property type="match status" value="1"/>
</dbReference>
<reference evidence="2" key="2">
    <citation type="submission" date="2015-06" db="UniProtKB">
        <authorList>
            <consortium name="EnsemblPlants"/>
        </authorList>
    </citation>
    <scope>IDENTIFICATION</scope>
    <source>
        <strain evidence="2">DM1-3 516 R44</strain>
    </source>
</reference>
<proteinExistence type="predicted"/>
<dbReference type="PaxDb" id="4113-PGSC0003DMT400092905"/>
<feature type="region of interest" description="Disordered" evidence="1">
    <location>
        <begin position="229"/>
        <end position="257"/>
    </location>
</feature>